<evidence type="ECO:0000313" key="5">
    <source>
        <dbReference type="Proteomes" id="UP000254618"/>
    </source>
</evidence>
<keyword evidence="1" id="KW-1133">Transmembrane helix</keyword>
<proteinExistence type="predicted"/>
<feature type="transmembrane region" description="Helical" evidence="1">
    <location>
        <begin position="199"/>
        <end position="215"/>
    </location>
</feature>
<accession>A0A378QY50</accession>
<evidence type="ECO:0000313" key="3">
    <source>
        <dbReference type="EMBL" id="STZ04383.1"/>
    </source>
</evidence>
<dbReference type="AlphaFoldDB" id="A0A378QY50"/>
<keyword evidence="1" id="KW-0812">Transmembrane</keyword>
<organism evidence="3 5">
    <name type="scientific">Moraxella equi</name>
    <dbReference type="NCBI Taxonomy" id="60442"/>
    <lineage>
        <taxon>Bacteria</taxon>
        <taxon>Pseudomonadati</taxon>
        <taxon>Pseudomonadota</taxon>
        <taxon>Gammaproteobacteria</taxon>
        <taxon>Moraxellales</taxon>
        <taxon>Moraxellaceae</taxon>
        <taxon>Moraxella</taxon>
    </lineage>
</organism>
<keyword evidence="4" id="KW-1185">Reference proteome</keyword>
<name>A0A378QY50_9GAMM</name>
<dbReference type="Proteomes" id="UP000190777">
    <property type="component" value="Unassembled WGS sequence"/>
</dbReference>
<reference evidence="2 4" key="1">
    <citation type="submission" date="2017-03" db="EMBL/GenBank/DDBJ databases">
        <title>Draft genome sequence of Moraxella equi CCUG 4950T type strain.</title>
        <authorList>
            <person name="Salva-Serra F."/>
            <person name="Engstrom-Jakobsson H."/>
            <person name="Thorell K."/>
            <person name="Jaen-Luchoro D."/>
            <person name="Gonzales-Siles L."/>
            <person name="Karlsson R."/>
            <person name="Yazdan S."/>
            <person name="Boulund F."/>
            <person name="Johnning A."/>
            <person name="Engstrand L."/>
            <person name="Kristiansson E."/>
            <person name="Moore E."/>
        </authorList>
    </citation>
    <scope>NUCLEOTIDE SEQUENCE [LARGE SCALE GENOMIC DNA]</scope>
    <source>
        <strain evidence="2 4">CCUG 4950</strain>
    </source>
</reference>
<reference evidence="3 5" key="2">
    <citation type="submission" date="2018-06" db="EMBL/GenBank/DDBJ databases">
        <authorList>
            <consortium name="Pathogen Informatics"/>
            <person name="Doyle S."/>
        </authorList>
    </citation>
    <scope>NUCLEOTIDE SEQUENCE [LARGE SCALE GENOMIC DNA]</scope>
    <source>
        <strain evidence="3 5">NCTC11012</strain>
    </source>
</reference>
<dbReference type="Proteomes" id="UP000254618">
    <property type="component" value="Unassembled WGS sequence"/>
</dbReference>
<evidence type="ECO:0000313" key="4">
    <source>
        <dbReference type="Proteomes" id="UP000190777"/>
    </source>
</evidence>
<sequence>MLKNTPTICPHPSCHKVLDDVIYHQGIIFCPHCQTSLLVNPFLPELEKMTFWQFSQRFIKNQWKLYAVFSIIIMGLFVGLIELIANFDNIHFSAELWITFSVLLCMLIVISIYKFEKNLQNYHYYKLKSKPILKGVDTYDLVKNDFYISVALEDLKVKFNTFAPCCQHCHSQRLHQKIDKFYCQNCHHQFMINPKLNNVNTYNLVITYILMFVVIRHFDSFYLILLFIPLLFLVNLISQYYWCKTPKWQLQSP</sequence>
<dbReference type="RefSeq" id="WP_079326029.1">
    <property type="nucleotide sequence ID" value="NZ_MXAP01000084.1"/>
</dbReference>
<dbReference type="EMBL" id="MXAP01000084">
    <property type="protein sequence ID" value="OPH36955.1"/>
    <property type="molecule type" value="Genomic_DNA"/>
</dbReference>
<keyword evidence="1" id="KW-0472">Membrane</keyword>
<protein>
    <submittedName>
        <fullName evidence="3">Uncharacterized protein</fullName>
    </submittedName>
</protein>
<evidence type="ECO:0000256" key="1">
    <source>
        <dbReference type="SAM" id="Phobius"/>
    </source>
</evidence>
<feature type="transmembrane region" description="Helical" evidence="1">
    <location>
        <begin position="65"/>
        <end position="84"/>
    </location>
</feature>
<feature type="transmembrane region" description="Helical" evidence="1">
    <location>
        <begin position="96"/>
        <end position="115"/>
    </location>
</feature>
<evidence type="ECO:0000313" key="2">
    <source>
        <dbReference type="EMBL" id="OPH36955.1"/>
    </source>
</evidence>
<dbReference type="EMBL" id="UGQF01000001">
    <property type="protein sequence ID" value="STZ04383.1"/>
    <property type="molecule type" value="Genomic_DNA"/>
</dbReference>
<feature type="transmembrane region" description="Helical" evidence="1">
    <location>
        <begin position="221"/>
        <end position="242"/>
    </location>
</feature>
<gene>
    <name evidence="2" type="ORF">B5J93_08665</name>
    <name evidence="3" type="ORF">NCTC11012_02655</name>
</gene>